<sequence>MAEHVMEPGVRRDPDTGVIYPKKIIDQVICRFNGKQIYKSQWFSGVSANPFMSFKMKAITSGLVEVEWVDDYGQSSFKKAVIIVFDENGNEIIPIKLDKNNSIKEIM</sequence>
<dbReference type="InterPro" id="IPR030995">
    <property type="entry name" value="SoxZ"/>
</dbReference>
<reference evidence="2" key="1">
    <citation type="submission" date="2018-05" db="EMBL/GenBank/DDBJ databases">
        <authorList>
            <person name="Lanie J.A."/>
            <person name="Ng W.-L."/>
            <person name="Kazmierczak K.M."/>
            <person name="Andrzejewski T.M."/>
            <person name="Davidsen T.M."/>
            <person name="Wayne K.J."/>
            <person name="Tettelin H."/>
            <person name="Glass J.I."/>
            <person name="Rusch D."/>
            <person name="Podicherti R."/>
            <person name="Tsui H.-C.T."/>
            <person name="Winkler M.E."/>
        </authorList>
    </citation>
    <scope>NUCLEOTIDE SEQUENCE</scope>
</reference>
<name>A0A382Q096_9ZZZZ</name>
<dbReference type="InterPro" id="IPR013783">
    <property type="entry name" value="Ig-like_fold"/>
</dbReference>
<dbReference type="Gene3D" id="2.60.40.10">
    <property type="entry name" value="Immunoglobulins"/>
    <property type="match status" value="1"/>
</dbReference>
<feature type="domain" description="Sulphur oxidation protein SoxZ" evidence="1">
    <location>
        <begin position="1"/>
        <end position="77"/>
    </location>
</feature>
<dbReference type="InterPro" id="IPR014880">
    <property type="entry name" value="SoxZ_dom"/>
</dbReference>
<dbReference type="NCBIfam" id="TIGR04490">
    <property type="entry name" value="SoxZ_true"/>
    <property type="match status" value="1"/>
</dbReference>
<evidence type="ECO:0000259" key="1">
    <source>
        <dbReference type="Pfam" id="PF08770"/>
    </source>
</evidence>
<dbReference type="EMBL" id="UINC01110725">
    <property type="protein sequence ID" value="SVC78430.1"/>
    <property type="molecule type" value="Genomic_DNA"/>
</dbReference>
<accession>A0A382Q096</accession>
<dbReference type="SUPFAM" id="SSF81296">
    <property type="entry name" value="E set domains"/>
    <property type="match status" value="1"/>
</dbReference>
<gene>
    <name evidence="2" type="ORF">METZ01_LOCUS331284</name>
</gene>
<dbReference type="AlphaFoldDB" id="A0A382Q096"/>
<evidence type="ECO:0000313" key="2">
    <source>
        <dbReference type="EMBL" id="SVC78430.1"/>
    </source>
</evidence>
<dbReference type="InterPro" id="IPR014756">
    <property type="entry name" value="Ig_E-set"/>
</dbReference>
<protein>
    <recommendedName>
        <fullName evidence="1">Sulphur oxidation protein SoxZ domain-containing protein</fullName>
    </recommendedName>
</protein>
<proteinExistence type="predicted"/>
<organism evidence="2">
    <name type="scientific">marine metagenome</name>
    <dbReference type="NCBI Taxonomy" id="408172"/>
    <lineage>
        <taxon>unclassified sequences</taxon>
        <taxon>metagenomes</taxon>
        <taxon>ecological metagenomes</taxon>
    </lineage>
</organism>
<dbReference type="Pfam" id="PF08770">
    <property type="entry name" value="SoxZ"/>
    <property type="match status" value="1"/>
</dbReference>